<organism evidence="2 3">
    <name type="scientific">Bradyrhizobium diazoefficiens SEMIA 5080</name>
    <dbReference type="NCBI Taxonomy" id="754504"/>
    <lineage>
        <taxon>Bacteria</taxon>
        <taxon>Pseudomonadati</taxon>
        <taxon>Pseudomonadota</taxon>
        <taxon>Alphaproteobacteria</taxon>
        <taxon>Hyphomicrobiales</taxon>
        <taxon>Nitrobacteraceae</taxon>
        <taxon>Bradyrhizobium</taxon>
    </lineage>
</organism>
<proteinExistence type="predicted"/>
<dbReference type="AlphaFoldDB" id="A0A837C469"/>
<dbReference type="EMBL" id="ADOU02000008">
    <property type="protein sequence ID" value="KGJ63775.1"/>
    <property type="molecule type" value="Genomic_DNA"/>
</dbReference>
<dbReference type="Proteomes" id="UP000024900">
    <property type="component" value="Unassembled WGS sequence"/>
</dbReference>
<comment type="caution">
    <text evidence="2">The sequence shown here is derived from an EMBL/GenBank/DDBJ whole genome shotgun (WGS) entry which is preliminary data.</text>
</comment>
<name>A0A837C469_9BRAD</name>
<gene>
    <name evidence="2" type="ORF">BJA5080_05572</name>
</gene>
<reference evidence="2 3" key="1">
    <citation type="journal article" date="2014" name="BMC Genomics">
        <title>Comparative genomics of Bradyrhizobium japonicum CPAC 15 and Bradyrhizobium diazoefficiens CPAC 7: elite model strains for understanding symbiotic performance with soybean.</title>
        <authorList>
            <person name="Siqueira A.F."/>
            <person name="Ormeno-Orrillo E."/>
            <person name="Souza R.C."/>
            <person name="Rodrigues E.P."/>
            <person name="Almeida L.G."/>
            <person name="Barcellos F.G."/>
            <person name="Batista J.S."/>
            <person name="Nakatami A.S."/>
            <person name="Martinez-Romero E."/>
            <person name="Vasconcelos A.T."/>
            <person name="Hungria M."/>
        </authorList>
    </citation>
    <scope>NUCLEOTIDE SEQUENCE [LARGE SCALE GENOMIC DNA]</scope>
    <source>
        <strain evidence="2 3">SEMIA 5080</strain>
    </source>
</reference>
<feature type="region of interest" description="Disordered" evidence="1">
    <location>
        <begin position="47"/>
        <end position="83"/>
    </location>
</feature>
<accession>A0A837C469</accession>
<evidence type="ECO:0000313" key="2">
    <source>
        <dbReference type="EMBL" id="KGJ63775.1"/>
    </source>
</evidence>
<evidence type="ECO:0000313" key="3">
    <source>
        <dbReference type="Proteomes" id="UP000024900"/>
    </source>
</evidence>
<sequence>MHSQPGIAHASQLEIRMTHPTGFWSRCHASSLRAAGNDSLKKGLVSRAGAGRSTAPAYGGSPKAAITLIRPPPQATQPLHPQDSRAAWVWPGRSTRAPPGDVIPGRATWREPGIQFPAISGSPMDSQMRNCASWLPRSARSPE</sequence>
<evidence type="ECO:0000256" key="1">
    <source>
        <dbReference type="SAM" id="MobiDB-lite"/>
    </source>
</evidence>
<protein>
    <submittedName>
        <fullName evidence="2">Uncharacterized protein</fullName>
    </submittedName>
</protein>